<evidence type="ECO:0008006" key="4">
    <source>
        <dbReference type="Google" id="ProtNLM"/>
    </source>
</evidence>
<dbReference type="AlphaFoldDB" id="A0A897N188"/>
<accession>A0A897N188</accession>
<gene>
    <name evidence="2" type="ORF">HSR121_2391</name>
</gene>
<feature type="region of interest" description="Disordered" evidence="1">
    <location>
        <begin position="1"/>
        <end position="26"/>
    </location>
</feature>
<organism evidence="2 3">
    <name type="scientific">Halapricum desulfuricans</name>
    <dbReference type="NCBI Taxonomy" id="2841257"/>
    <lineage>
        <taxon>Archaea</taxon>
        <taxon>Methanobacteriati</taxon>
        <taxon>Methanobacteriota</taxon>
        <taxon>Stenosarchaea group</taxon>
        <taxon>Halobacteria</taxon>
        <taxon>Halobacteriales</taxon>
        <taxon>Haloarculaceae</taxon>
        <taxon>Halapricum</taxon>
    </lineage>
</organism>
<reference evidence="2" key="1">
    <citation type="submission" date="2020-11" db="EMBL/GenBank/DDBJ databases">
        <title>Carbohydrate-dependent, anaerobic sulfur respiration: A novel catabolism in halophilic archaea.</title>
        <authorList>
            <person name="Sorokin D.Y."/>
            <person name="Messina E."/>
            <person name="Smedile F."/>
            <person name="La Cono V."/>
            <person name="Hallsworth J.E."/>
            <person name="Yakimov M.M."/>
        </authorList>
    </citation>
    <scope>NUCLEOTIDE SEQUENCE</scope>
    <source>
        <strain evidence="2">HSR12-1</strain>
    </source>
</reference>
<sequence length="715" mass="78829">MTTNWSEHGGQTGADGTHPQVQPHPLFDGVRIVDPIEGSQFTLLTPAPVEPTPGNPDEFYFPVDTAVSVCTTEIETPYLVDIWVRDMDGELIAQSTDEESIAVPPGKYNLEVSSAQMKLYIAVEGGVRVSAGEDRIRLDFGETDCVSIGVRSLHEQPAATITTTDDPEDLMAAISAFGSALKTTSSERSFPTLRGHPPLLERGEELDIPDVLDVPDTGIRIEVPPERDYIYPITSLAYYLGATVVPGDRPQLHADGETFSLTADGGFESTVARVLEQVFLMDCVTRTEGYYTVDLHERNVVEDAVDLDFEALYDQPTAAQVRTYLSIPFEDIEDAVPRWKLTADVVPKPEHAETLPFLANDLAKIRTQTETDIESRSVHDGLATVEDFFGPSSESSRSTLIRSTRASQSGSSGPFEEHVFRPPESDSIEQAYVGDGVPIRASKLTTEAFMRRLRYQPSEDTRTSVIVVSNEEEMADENVVSEIYGTREWLDFDITIRHELTTDEMEDVLATDADFFHYIGHVDEEGIRCSDGWLDARTLEEVNVSAFLLNACKSYEQGRALAEKGSIGGIVTVADLLNKTATDLGKMLAHLLDGGFSLFSALELLERKSIVGNHYLIVGDGNAQIVESQAGSPYLAKVDYTDEGMSVSLQFYPSKNYGIGSMVTPKLGTTVKRYLSGNESEPHLLTEDRAEFFMDHGFPVEVSGSIYWSEDYPFK</sequence>
<proteinExistence type="predicted"/>
<feature type="compositionally biased region" description="Low complexity" evidence="1">
    <location>
        <begin position="392"/>
        <end position="407"/>
    </location>
</feature>
<dbReference type="SUPFAM" id="SSF52129">
    <property type="entry name" value="Caspase-like"/>
    <property type="match status" value="1"/>
</dbReference>
<dbReference type="InterPro" id="IPR029030">
    <property type="entry name" value="Caspase-like_dom_sf"/>
</dbReference>
<feature type="region of interest" description="Disordered" evidence="1">
    <location>
        <begin position="389"/>
        <end position="423"/>
    </location>
</feature>
<dbReference type="Proteomes" id="UP000663525">
    <property type="component" value="Chromosome"/>
</dbReference>
<evidence type="ECO:0000256" key="1">
    <source>
        <dbReference type="SAM" id="MobiDB-lite"/>
    </source>
</evidence>
<protein>
    <recommendedName>
        <fullName evidence="4">CHAT domain-containing protein</fullName>
    </recommendedName>
</protein>
<evidence type="ECO:0000313" key="2">
    <source>
        <dbReference type="EMBL" id="QSG06712.1"/>
    </source>
</evidence>
<name>A0A897N188_9EURY</name>
<evidence type="ECO:0000313" key="3">
    <source>
        <dbReference type="Proteomes" id="UP000663525"/>
    </source>
</evidence>
<dbReference type="EMBL" id="CP064787">
    <property type="protein sequence ID" value="QSG06712.1"/>
    <property type="molecule type" value="Genomic_DNA"/>
</dbReference>